<protein>
    <submittedName>
        <fullName evidence="1">Uncharacterized protein</fullName>
    </submittedName>
</protein>
<dbReference type="EMBL" id="BLXT01001503">
    <property type="protein sequence ID" value="GFN86221.1"/>
    <property type="molecule type" value="Genomic_DNA"/>
</dbReference>
<proteinExistence type="predicted"/>
<keyword evidence="2" id="KW-1185">Reference proteome</keyword>
<dbReference type="AlphaFoldDB" id="A0AAV3YTG5"/>
<accession>A0AAV3YTG5</accession>
<comment type="caution">
    <text evidence="1">The sequence shown here is derived from an EMBL/GenBank/DDBJ whole genome shotgun (WGS) entry which is preliminary data.</text>
</comment>
<name>A0AAV3YTG5_9GAST</name>
<gene>
    <name evidence="1" type="ORF">PoB_001272700</name>
</gene>
<dbReference type="Proteomes" id="UP000735302">
    <property type="component" value="Unassembled WGS sequence"/>
</dbReference>
<evidence type="ECO:0000313" key="2">
    <source>
        <dbReference type="Proteomes" id="UP000735302"/>
    </source>
</evidence>
<sequence>MLISITARCGGMYRDPKGQLHWQSITMLTDDTAHDHHAVNTFTRRAAMGSQWQHPVPRALRMETNFQTQIMDLSFGLAGCRRVGCFSIERYVDMPSRVLSGRLYV</sequence>
<reference evidence="1 2" key="1">
    <citation type="journal article" date="2021" name="Elife">
        <title>Chloroplast acquisition without the gene transfer in kleptoplastic sea slugs, Plakobranchus ocellatus.</title>
        <authorList>
            <person name="Maeda T."/>
            <person name="Takahashi S."/>
            <person name="Yoshida T."/>
            <person name="Shimamura S."/>
            <person name="Takaki Y."/>
            <person name="Nagai Y."/>
            <person name="Toyoda A."/>
            <person name="Suzuki Y."/>
            <person name="Arimoto A."/>
            <person name="Ishii H."/>
            <person name="Satoh N."/>
            <person name="Nishiyama T."/>
            <person name="Hasebe M."/>
            <person name="Maruyama T."/>
            <person name="Minagawa J."/>
            <person name="Obokata J."/>
            <person name="Shigenobu S."/>
        </authorList>
    </citation>
    <scope>NUCLEOTIDE SEQUENCE [LARGE SCALE GENOMIC DNA]</scope>
</reference>
<organism evidence="1 2">
    <name type="scientific">Plakobranchus ocellatus</name>
    <dbReference type="NCBI Taxonomy" id="259542"/>
    <lineage>
        <taxon>Eukaryota</taxon>
        <taxon>Metazoa</taxon>
        <taxon>Spiralia</taxon>
        <taxon>Lophotrochozoa</taxon>
        <taxon>Mollusca</taxon>
        <taxon>Gastropoda</taxon>
        <taxon>Heterobranchia</taxon>
        <taxon>Euthyneura</taxon>
        <taxon>Panpulmonata</taxon>
        <taxon>Sacoglossa</taxon>
        <taxon>Placobranchoidea</taxon>
        <taxon>Plakobranchidae</taxon>
        <taxon>Plakobranchus</taxon>
    </lineage>
</organism>
<evidence type="ECO:0000313" key="1">
    <source>
        <dbReference type="EMBL" id="GFN86221.1"/>
    </source>
</evidence>